<evidence type="ECO:0000313" key="3">
    <source>
        <dbReference type="Proteomes" id="UP001226577"/>
    </source>
</evidence>
<sequence length="95" mass="10432">MKTYLHIDWTSCDGRGLCTELLPGVLDRDDWGYPVARGKAGRERTDVPLRDADREAAEEAVFLCPKLALSLQQRAAQEPAPRTPGGGARDTGTRH</sequence>
<evidence type="ECO:0000256" key="1">
    <source>
        <dbReference type="SAM" id="MobiDB-lite"/>
    </source>
</evidence>
<dbReference type="Gene3D" id="3.30.70.20">
    <property type="match status" value="1"/>
</dbReference>
<organism evidence="2 3">
    <name type="scientific">Pseudarthrobacter enclensis</name>
    <dbReference type="NCBI Taxonomy" id="993070"/>
    <lineage>
        <taxon>Bacteria</taxon>
        <taxon>Bacillati</taxon>
        <taxon>Actinomycetota</taxon>
        <taxon>Actinomycetes</taxon>
        <taxon>Micrococcales</taxon>
        <taxon>Micrococcaceae</taxon>
        <taxon>Pseudarthrobacter</taxon>
    </lineage>
</organism>
<dbReference type="Pfam" id="PF13459">
    <property type="entry name" value="Fer4_15"/>
    <property type="match status" value="1"/>
</dbReference>
<protein>
    <submittedName>
        <fullName evidence="2">Ferredoxin</fullName>
    </submittedName>
</protein>
<feature type="region of interest" description="Disordered" evidence="1">
    <location>
        <begin position="73"/>
        <end position="95"/>
    </location>
</feature>
<dbReference type="EMBL" id="JAUSRE010000001">
    <property type="protein sequence ID" value="MDP9886625.1"/>
    <property type="molecule type" value="Genomic_DNA"/>
</dbReference>
<reference evidence="2 3" key="1">
    <citation type="submission" date="2023-07" db="EMBL/GenBank/DDBJ databases">
        <title>Sorghum-associated microbial communities from plants grown in Nebraska, USA.</title>
        <authorList>
            <person name="Schachtman D."/>
        </authorList>
    </citation>
    <scope>NUCLEOTIDE SEQUENCE [LARGE SCALE GENOMIC DNA]</scope>
    <source>
        <strain evidence="2 3">CC222</strain>
    </source>
</reference>
<accession>A0ABT9RN10</accession>
<keyword evidence="3" id="KW-1185">Reference proteome</keyword>
<comment type="caution">
    <text evidence="2">The sequence shown here is derived from an EMBL/GenBank/DDBJ whole genome shotgun (WGS) entry which is preliminary data.</text>
</comment>
<dbReference type="RefSeq" id="WP_141940711.1">
    <property type="nucleotide sequence ID" value="NZ_JAUSRE010000001.1"/>
</dbReference>
<dbReference type="Proteomes" id="UP001226577">
    <property type="component" value="Unassembled WGS sequence"/>
</dbReference>
<evidence type="ECO:0000313" key="2">
    <source>
        <dbReference type="EMBL" id="MDP9886625.1"/>
    </source>
</evidence>
<name>A0ABT9RN10_9MICC</name>
<proteinExistence type="predicted"/>
<gene>
    <name evidence="2" type="ORF">J2X98_000191</name>
</gene>